<keyword evidence="2" id="KW-1185">Reference proteome</keyword>
<evidence type="ECO:0000313" key="1">
    <source>
        <dbReference type="EMBL" id="RLL19030.1"/>
    </source>
</evidence>
<proteinExistence type="predicted"/>
<protein>
    <submittedName>
        <fullName evidence="1">Uncharacterized protein</fullName>
    </submittedName>
</protein>
<comment type="caution">
    <text evidence="1">The sequence shown here is derived from an EMBL/GenBank/DDBJ whole genome shotgun (WGS) entry which is preliminary data.</text>
</comment>
<dbReference type="RefSeq" id="WP_121523583.1">
    <property type="nucleotide sequence ID" value="NZ_RCHC01000019.1"/>
</dbReference>
<evidence type="ECO:0000313" key="2">
    <source>
        <dbReference type="Proteomes" id="UP000280271"/>
    </source>
</evidence>
<organism evidence="1 2">
    <name type="scientific">Acinetobacter chengduensis</name>
    <dbReference type="NCBI Taxonomy" id="2420890"/>
    <lineage>
        <taxon>Bacteria</taxon>
        <taxon>Pseudomonadati</taxon>
        <taxon>Pseudomonadota</taxon>
        <taxon>Gammaproteobacteria</taxon>
        <taxon>Moraxellales</taxon>
        <taxon>Moraxellaceae</taxon>
        <taxon>Acinetobacter</taxon>
    </lineage>
</organism>
<reference evidence="1 2" key="1">
    <citation type="submission" date="2018-09" db="EMBL/GenBank/DDBJ databases">
        <title>The draft genome of Acinetobacter sp. strains.</title>
        <authorList>
            <person name="Qin J."/>
            <person name="Feng Y."/>
            <person name="Zong Z."/>
        </authorList>
    </citation>
    <scope>NUCLEOTIDE SEQUENCE [LARGE SCALE GENOMIC DNA]</scope>
    <source>
        <strain evidence="1 2">WCHAc060005</strain>
    </source>
</reference>
<dbReference type="Proteomes" id="UP000280271">
    <property type="component" value="Unassembled WGS sequence"/>
</dbReference>
<dbReference type="EMBL" id="RCHC01000019">
    <property type="protein sequence ID" value="RLL19030.1"/>
    <property type="molecule type" value="Genomic_DNA"/>
</dbReference>
<accession>A0ABX9TU28</accession>
<name>A0ABX9TU28_9GAMM</name>
<sequence length="207" mass="24165">MTKELFVSIVSARDKQITRAQMQGYWERGIEALLPARIFEYIKLDLWRIPEIYHAYISRFGFSPMVINHEGFKRLLLELLIDGPRYMSELHNFFSVPAKMRMEVMEELILSGAVTYSFCPVGNSILYSLNCQKRLPKKIKRQIDAVIGEGEVSLYHLSVHIGEVDYSYLCAWFRDLIFRGSNEYAISYSETRRAQVRRILPVERAGQ</sequence>
<gene>
    <name evidence="1" type="ORF">D9K81_14850</name>
</gene>